<dbReference type="InterPro" id="IPR036465">
    <property type="entry name" value="vWFA_dom_sf"/>
</dbReference>
<dbReference type="InterPro" id="IPR024163">
    <property type="entry name" value="Aerotolerance_reg_N"/>
</dbReference>
<keyword evidence="1" id="KW-1133">Transmembrane helix</keyword>
<evidence type="ECO:0000256" key="1">
    <source>
        <dbReference type="SAM" id="Phobius"/>
    </source>
</evidence>
<feature type="transmembrane region" description="Helical" evidence="1">
    <location>
        <begin position="6"/>
        <end position="23"/>
    </location>
</feature>
<dbReference type="Proteomes" id="UP000287969">
    <property type="component" value="Chromosome"/>
</dbReference>
<dbReference type="OrthoDB" id="9780136at2"/>
<dbReference type="Gene3D" id="3.40.50.410">
    <property type="entry name" value="von Willebrand factor, type A domain"/>
    <property type="match status" value="1"/>
</dbReference>
<dbReference type="PANTHER" id="PTHR37464">
    <property type="entry name" value="BLL2463 PROTEIN"/>
    <property type="match status" value="1"/>
</dbReference>
<evidence type="ECO:0000259" key="2">
    <source>
        <dbReference type="Pfam" id="PF07584"/>
    </source>
</evidence>
<keyword evidence="1" id="KW-0472">Membrane</keyword>
<dbReference type="RefSeq" id="WP_128753295.1">
    <property type="nucleotide sequence ID" value="NZ_CP035282.1"/>
</dbReference>
<keyword evidence="1" id="KW-0812">Transmembrane</keyword>
<dbReference type="Pfam" id="PF07584">
    <property type="entry name" value="BatA"/>
    <property type="match status" value="1"/>
</dbReference>
<protein>
    <recommendedName>
        <fullName evidence="2">Aerotolerance regulator N-terminal domain-containing protein</fullName>
    </recommendedName>
</protein>
<sequence length="516" mass="59375">MRLLNMQGLWPVLLIPLILLLYFKKHQEKEIKISSIKIWDEVLKEAEGIRTKNINKYLLLFLEIMIVISIALALSDPYLVKGKAEDEITVFLDSSISMNSVEKGESHFQLAKEEINKFLHTLKDDVRINLVLIDSDENVLLERGSKKEGIDILKKISCSDFPLNLNKFSEIKSQFDGEKVFITDKDVNFDGSVIKVGKDFDNLGITYGYYDYYNGDLIYKIKNYSSKRKEVHISISDEEGNKAIDKWSIGPGEEKDMFFHPKKEKNVFIVSIENEDSLSEDNKYTIPVGQKYKKSVVLVGDNLFFDSALKSIPQINYVKKDKISSGDKKFDLYIFADNQSAENNIEDSGVWYLDPEWEISGLKTRTEEIHEDEGSFLSDLDMSKTYVNNAKYLNDIKNFHPLLKGEGGSFMVYGMKKGEKVMYSSLDFNNTNFVMTPYFPIVIKESIGWFFDGDYLLDKEEFTNPPSQLVVGDMNNRDANERKAVSYTPLKPIKNYSILLALVLLVMEWKVYKNAF</sequence>
<evidence type="ECO:0000313" key="4">
    <source>
        <dbReference type="Proteomes" id="UP000287969"/>
    </source>
</evidence>
<dbReference type="AlphaFoldDB" id="A0A410QGM1"/>
<reference evidence="4" key="1">
    <citation type="submission" date="2019-01" db="EMBL/GenBank/DDBJ databases">
        <title>Draft genomes of a novel of Sporanaerobacter strains.</title>
        <authorList>
            <person name="Ma S."/>
        </authorList>
    </citation>
    <scope>NUCLEOTIDE SEQUENCE [LARGE SCALE GENOMIC DNA]</scope>
    <source>
        <strain evidence="4">NJN-17</strain>
    </source>
</reference>
<name>A0A410QGM1_9FIRM</name>
<feature type="transmembrane region" description="Helical" evidence="1">
    <location>
        <begin position="57"/>
        <end position="74"/>
    </location>
</feature>
<gene>
    <name evidence="3" type="ORF">EQM13_16685</name>
</gene>
<accession>A0A410QGM1</accession>
<feature type="domain" description="Aerotolerance regulator N-terminal" evidence="2">
    <location>
        <begin position="1"/>
        <end position="77"/>
    </location>
</feature>
<dbReference type="PANTHER" id="PTHR37464:SF1">
    <property type="entry name" value="BLL2463 PROTEIN"/>
    <property type="match status" value="1"/>
</dbReference>
<keyword evidence="4" id="KW-1185">Reference proteome</keyword>
<organism evidence="3 4">
    <name type="scientific">Acidilutibacter cellobiosedens</name>
    <dbReference type="NCBI Taxonomy" id="2507161"/>
    <lineage>
        <taxon>Bacteria</taxon>
        <taxon>Bacillati</taxon>
        <taxon>Bacillota</taxon>
        <taxon>Tissierellia</taxon>
        <taxon>Tissierellales</taxon>
        <taxon>Acidilutibacteraceae</taxon>
        <taxon>Acidilutibacter</taxon>
    </lineage>
</organism>
<proteinExistence type="predicted"/>
<dbReference type="EMBL" id="CP035282">
    <property type="protein sequence ID" value="QAT63086.1"/>
    <property type="molecule type" value="Genomic_DNA"/>
</dbReference>
<dbReference type="SUPFAM" id="SSF53300">
    <property type="entry name" value="vWA-like"/>
    <property type="match status" value="1"/>
</dbReference>
<evidence type="ECO:0000313" key="3">
    <source>
        <dbReference type="EMBL" id="QAT63086.1"/>
    </source>
</evidence>
<dbReference type="KEGG" id="spoa:EQM13_16685"/>